<dbReference type="RefSeq" id="WP_219316827.1">
    <property type="nucleotide sequence ID" value="NZ_JAHWYN010000005.1"/>
</dbReference>
<organism evidence="3 4">
    <name type="scientific">Flavobacterium taihuense</name>
    <dbReference type="NCBI Taxonomy" id="2857508"/>
    <lineage>
        <taxon>Bacteria</taxon>
        <taxon>Pseudomonadati</taxon>
        <taxon>Bacteroidota</taxon>
        <taxon>Flavobacteriia</taxon>
        <taxon>Flavobacteriales</taxon>
        <taxon>Flavobacteriaceae</taxon>
        <taxon>Flavobacterium</taxon>
    </lineage>
</organism>
<proteinExistence type="predicted"/>
<evidence type="ECO:0000313" key="3">
    <source>
        <dbReference type="EMBL" id="MBW4360341.1"/>
    </source>
</evidence>
<keyword evidence="4" id="KW-1185">Reference proteome</keyword>
<dbReference type="InterPro" id="IPR028098">
    <property type="entry name" value="Glyco_trans_4-like_N"/>
</dbReference>
<evidence type="ECO:0000259" key="2">
    <source>
        <dbReference type="Pfam" id="PF13439"/>
    </source>
</evidence>
<dbReference type="InterPro" id="IPR050194">
    <property type="entry name" value="Glycosyltransferase_grp1"/>
</dbReference>
<name>A0ABS6XUI3_9FLAO</name>
<dbReference type="PANTHER" id="PTHR45947">
    <property type="entry name" value="SULFOQUINOVOSYL TRANSFERASE SQD2"/>
    <property type="match status" value="1"/>
</dbReference>
<feature type="domain" description="Glycosyltransferase subfamily 4-like N-terminal" evidence="2">
    <location>
        <begin position="82"/>
        <end position="188"/>
    </location>
</feature>
<reference evidence="3 4" key="1">
    <citation type="submission" date="2021-07" db="EMBL/GenBank/DDBJ databases">
        <title>Flavobacterium sp. nov. isolated from sediment on the Taihu Lake.</title>
        <authorList>
            <person name="Qu J.-H."/>
        </authorList>
    </citation>
    <scope>NUCLEOTIDE SEQUENCE [LARGE SCALE GENOMIC DNA]</scope>
    <source>
        <strain evidence="3 4">NAS39</strain>
    </source>
</reference>
<dbReference type="CDD" id="cd03801">
    <property type="entry name" value="GT4_PimA-like"/>
    <property type="match status" value="1"/>
</dbReference>
<feature type="domain" description="Glycosyl transferase family 1" evidence="1">
    <location>
        <begin position="199"/>
        <end position="352"/>
    </location>
</feature>
<protein>
    <submittedName>
        <fullName evidence="3">Glycosyltransferase family 4 protein</fullName>
    </submittedName>
</protein>
<dbReference type="Pfam" id="PF00534">
    <property type="entry name" value="Glycos_transf_1"/>
    <property type="match status" value="1"/>
</dbReference>
<dbReference type="Proteomes" id="UP000812031">
    <property type="component" value="Unassembled WGS sequence"/>
</dbReference>
<gene>
    <name evidence="3" type="ORF">KZH69_07570</name>
</gene>
<sequence>MTTKKDRKATILYVHHAGGFGGAPKSMGFIIKDLDKSKFYPVLVNIEDGPINEFFETLPVKLIKVNGIKPFHGSTVVEKDWKLFLRNWIFLIPSILKASKLLKEIKPDLIHLNSTCLFSFAIAARLNNIKIISHVREPLRKGLWGAPLRFFCKKYIDGFIAISKFDLESLKISSKTEILSEVIYNFVEDVDMNTSYNSIKTELNLNEEDVVFLYLARFAKSNGWKQLVTMGLSLTEKYKNFHFVLVGAQNKLQLNYVNHKNIHILPFRRDVSSILKSSDVFVCPFTEPHFARGIIEASAHGLPIIGVNIGGVNELVLENTSGFLYKNSPDFQKCAVLLGEDKQLRKKMGKDGIAFSKQNFNMKVNLERTYRFYDNYLK</sequence>
<evidence type="ECO:0000313" key="4">
    <source>
        <dbReference type="Proteomes" id="UP000812031"/>
    </source>
</evidence>
<accession>A0ABS6XUI3</accession>
<dbReference type="Pfam" id="PF13439">
    <property type="entry name" value="Glyco_transf_4"/>
    <property type="match status" value="1"/>
</dbReference>
<dbReference type="InterPro" id="IPR001296">
    <property type="entry name" value="Glyco_trans_1"/>
</dbReference>
<dbReference type="EMBL" id="JAHWYN010000005">
    <property type="protein sequence ID" value="MBW4360341.1"/>
    <property type="molecule type" value="Genomic_DNA"/>
</dbReference>
<evidence type="ECO:0000259" key="1">
    <source>
        <dbReference type="Pfam" id="PF00534"/>
    </source>
</evidence>
<comment type="caution">
    <text evidence="3">The sequence shown here is derived from an EMBL/GenBank/DDBJ whole genome shotgun (WGS) entry which is preliminary data.</text>
</comment>
<dbReference type="PANTHER" id="PTHR45947:SF3">
    <property type="entry name" value="SULFOQUINOVOSYL TRANSFERASE SQD2"/>
    <property type="match status" value="1"/>
</dbReference>